<feature type="binding site" evidence="8">
    <location>
        <position position="60"/>
    </location>
    <ligand>
        <name>Mg(2+)</name>
        <dbReference type="ChEBI" id="CHEBI:18420"/>
    </ligand>
</feature>
<name>A0ABT9TXC1_PAEHA</name>
<dbReference type="EC" id="2.7.8.7" evidence="8"/>
<dbReference type="InterPro" id="IPR037143">
    <property type="entry name" value="4-PPantetheinyl_Trfase_dom_sf"/>
</dbReference>
<evidence type="ECO:0000313" key="10">
    <source>
        <dbReference type="EMBL" id="MDQ0112024.1"/>
    </source>
</evidence>
<keyword evidence="7 8" id="KW-0275">Fatty acid biosynthesis</keyword>
<dbReference type="Proteomes" id="UP001229346">
    <property type="component" value="Unassembled WGS sequence"/>
</dbReference>
<comment type="cofactor">
    <cofactor evidence="8">
        <name>Mg(2+)</name>
        <dbReference type="ChEBI" id="CHEBI:18420"/>
    </cofactor>
</comment>
<keyword evidence="4 8" id="KW-0276">Fatty acid metabolism</keyword>
<evidence type="ECO:0000256" key="2">
    <source>
        <dbReference type="ARBA" id="ARBA00022679"/>
    </source>
</evidence>
<keyword evidence="11" id="KW-1185">Reference proteome</keyword>
<comment type="caution">
    <text evidence="10">The sequence shown here is derived from an EMBL/GenBank/DDBJ whole genome shotgun (WGS) entry which is preliminary data.</text>
</comment>
<keyword evidence="8" id="KW-0963">Cytoplasm</keyword>
<evidence type="ECO:0000259" key="9">
    <source>
        <dbReference type="Pfam" id="PF01648"/>
    </source>
</evidence>
<keyword evidence="3 8" id="KW-0479">Metal-binding</keyword>
<protein>
    <recommendedName>
        <fullName evidence="8">Holo-[acyl-carrier-protein] synthase</fullName>
        <shortName evidence="8">Holo-ACP synthase</shortName>
        <ecNumber evidence="8">2.7.8.7</ecNumber>
    </recommendedName>
    <alternativeName>
        <fullName evidence="8">4'-phosphopantetheinyl transferase AcpS</fullName>
    </alternativeName>
</protein>
<comment type="similarity">
    <text evidence="8">Belongs to the P-Pant transferase superfamily. AcpS family.</text>
</comment>
<accession>A0ABT9TXC1</accession>
<feature type="domain" description="4'-phosphopantetheinyl transferase" evidence="9">
    <location>
        <begin position="5"/>
        <end position="96"/>
    </location>
</feature>
<comment type="subcellular location">
    <subcellularLocation>
        <location evidence="8">Cytoplasm</location>
    </subcellularLocation>
</comment>
<evidence type="ECO:0000256" key="5">
    <source>
        <dbReference type="ARBA" id="ARBA00022842"/>
    </source>
</evidence>
<organism evidence="10 11">
    <name type="scientific">Paenibacillus harenae</name>
    <dbReference type="NCBI Taxonomy" id="306543"/>
    <lineage>
        <taxon>Bacteria</taxon>
        <taxon>Bacillati</taxon>
        <taxon>Bacillota</taxon>
        <taxon>Bacilli</taxon>
        <taxon>Bacillales</taxon>
        <taxon>Paenibacillaceae</taxon>
        <taxon>Paenibacillus</taxon>
    </lineage>
</organism>
<dbReference type="NCBIfam" id="TIGR00556">
    <property type="entry name" value="pantethn_trn"/>
    <property type="match status" value="1"/>
</dbReference>
<dbReference type="SUPFAM" id="SSF56214">
    <property type="entry name" value="4'-phosphopantetheinyl transferase"/>
    <property type="match status" value="1"/>
</dbReference>
<dbReference type="NCBIfam" id="TIGR00516">
    <property type="entry name" value="acpS"/>
    <property type="match status" value="1"/>
</dbReference>
<feature type="binding site" evidence="8">
    <location>
        <position position="8"/>
    </location>
    <ligand>
        <name>Mg(2+)</name>
        <dbReference type="ChEBI" id="CHEBI:18420"/>
    </ligand>
</feature>
<reference evidence="10 11" key="1">
    <citation type="submission" date="2023-07" db="EMBL/GenBank/DDBJ databases">
        <title>Sorghum-associated microbial communities from plants grown in Nebraska, USA.</title>
        <authorList>
            <person name="Schachtman D."/>
        </authorList>
    </citation>
    <scope>NUCLEOTIDE SEQUENCE [LARGE SCALE GENOMIC DNA]</scope>
    <source>
        <strain evidence="10 11">CC482</strain>
    </source>
</reference>
<evidence type="ECO:0000256" key="4">
    <source>
        <dbReference type="ARBA" id="ARBA00022832"/>
    </source>
</evidence>
<keyword evidence="2 8" id="KW-0808">Transferase</keyword>
<dbReference type="GO" id="GO:0008897">
    <property type="term" value="F:holo-[acyl-carrier-protein] synthase activity"/>
    <property type="evidence" value="ECO:0007669"/>
    <property type="project" value="UniProtKB-EC"/>
</dbReference>
<evidence type="ECO:0000256" key="1">
    <source>
        <dbReference type="ARBA" id="ARBA00022516"/>
    </source>
</evidence>
<dbReference type="EMBL" id="JAUSSU010000003">
    <property type="protein sequence ID" value="MDQ0112024.1"/>
    <property type="molecule type" value="Genomic_DNA"/>
</dbReference>
<evidence type="ECO:0000256" key="6">
    <source>
        <dbReference type="ARBA" id="ARBA00023098"/>
    </source>
</evidence>
<evidence type="ECO:0000256" key="8">
    <source>
        <dbReference type="HAMAP-Rule" id="MF_00101"/>
    </source>
</evidence>
<proteinExistence type="inferred from homology"/>
<gene>
    <name evidence="8" type="primary">acpS</name>
    <name evidence="10" type="ORF">J2T15_001459</name>
</gene>
<comment type="catalytic activity">
    <reaction evidence="8">
        <text>apo-[ACP] + CoA = holo-[ACP] + adenosine 3',5'-bisphosphate + H(+)</text>
        <dbReference type="Rhea" id="RHEA:12068"/>
        <dbReference type="Rhea" id="RHEA-COMP:9685"/>
        <dbReference type="Rhea" id="RHEA-COMP:9690"/>
        <dbReference type="ChEBI" id="CHEBI:15378"/>
        <dbReference type="ChEBI" id="CHEBI:29999"/>
        <dbReference type="ChEBI" id="CHEBI:57287"/>
        <dbReference type="ChEBI" id="CHEBI:58343"/>
        <dbReference type="ChEBI" id="CHEBI:64479"/>
        <dbReference type="EC" id="2.7.8.7"/>
    </reaction>
</comment>
<dbReference type="InterPro" id="IPR002582">
    <property type="entry name" value="ACPS"/>
</dbReference>
<dbReference type="RefSeq" id="WP_307202520.1">
    <property type="nucleotide sequence ID" value="NZ_JAUSSU010000003.1"/>
</dbReference>
<comment type="function">
    <text evidence="8">Transfers the 4'-phosphopantetheine moiety from coenzyme A to a Ser of acyl-carrier-protein.</text>
</comment>
<dbReference type="Gene3D" id="3.90.470.20">
    <property type="entry name" value="4'-phosphopantetheinyl transferase domain"/>
    <property type="match status" value="1"/>
</dbReference>
<sequence length="130" mass="14057">MIVGIGHDLTDIERVTQIMNGRTGARFVERVLTVAERELSAGYSAERLRQFTAGRFAAKEAVVKALGCGIGATVGFADISIGRDECGKPICTLSEQAWRRLGQSAAEVRIHVTITHERTLASAFAVAERI</sequence>
<dbReference type="HAMAP" id="MF_00101">
    <property type="entry name" value="AcpS"/>
    <property type="match status" value="1"/>
</dbReference>
<evidence type="ECO:0000256" key="7">
    <source>
        <dbReference type="ARBA" id="ARBA00023160"/>
    </source>
</evidence>
<dbReference type="Pfam" id="PF01648">
    <property type="entry name" value="ACPS"/>
    <property type="match status" value="1"/>
</dbReference>
<evidence type="ECO:0000256" key="3">
    <source>
        <dbReference type="ARBA" id="ARBA00022723"/>
    </source>
</evidence>
<dbReference type="InterPro" id="IPR004568">
    <property type="entry name" value="Ppantetheine-prot_Trfase_dom"/>
</dbReference>
<keyword evidence="6 8" id="KW-0443">Lipid metabolism</keyword>
<evidence type="ECO:0000313" key="11">
    <source>
        <dbReference type="Proteomes" id="UP001229346"/>
    </source>
</evidence>
<keyword evidence="5 8" id="KW-0460">Magnesium</keyword>
<keyword evidence="1 8" id="KW-0444">Lipid biosynthesis</keyword>
<dbReference type="InterPro" id="IPR008278">
    <property type="entry name" value="4-PPantetheinyl_Trfase_dom"/>
</dbReference>